<evidence type="ECO:0000313" key="1">
    <source>
        <dbReference type="EnsemblPlants" id="OGLUM12G01930.2"/>
    </source>
</evidence>
<keyword evidence="2" id="KW-1185">Reference proteome</keyword>
<dbReference type="EnsemblPlants" id="OGLUM12G01930.2">
    <property type="protein sequence ID" value="OGLUM12G01930.2"/>
    <property type="gene ID" value="OGLUM12G01930"/>
</dbReference>
<dbReference type="AlphaFoldDB" id="A0A0E0BN99"/>
<organism evidence="1">
    <name type="scientific">Oryza glumipatula</name>
    <dbReference type="NCBI Taxonomy" id="40148"/>
    <lineage>
        <taxon>Eukaryota</taxon>
        <taxon>Viridiplantae</taxon>
        <taxon>Streptophyta</taxon>
        <taxon>Embryophyta</taxon>
        <taxon>Tracheophyta</taxon>
        <taxon>Spermatophyta</taxon>
        <taxon>Magnoliopsida</taxon>
        <taxon>Liliopsida</taxon>
        <taxon>Poales</taxon>
        <taxon>Poaceae</taxon>
        <taxon>BOP clade</taxon>
        <taxon>Oryzoideae</taxon>
        <taxon>Oryzeae</taxon>
        <taxon>Oryzinae</taxon>
        <taxon>Oryza</taxon>
    </lineage>
</organism>
<sequence length="78" mass="7668">MGRARISWAFASPFGGRVFRFLPSGGAAAAGVASPAFAPPPLSSYGWREGGALCSGKEAGLVSVALAGGLSKDEAAAV</sequence>
<proteinExistence type="predicted"/>
<protein>
    <submittedName>
        <fullName evidence="1">Uncharacterized protein</fullName>
    </submittedName>
</protein>
<evidence type="ECO:0000313" key="2">
    <source>
        <dbReference type="Proteomes" id="UP000026961"/>
    </source>
</evidence>
<dbReference type="HOGENOM" id="CLU_2625951_0_0_1"/>
<dbReference type="Proteomes" id="UP000026961">
    <property type="component" value="Chromosome 12"/>
</dbReference>
<name>A0A0E0BN99_9ORYZ</name>
<reference evidence="1" key="1">
    <citation type="submission" date="2015-04" db="UniProtKB">
        <authorList>
            <consortium name="EnsemblPlants"/>
        </authorList>
    </citation>
    <scope>IDENTIFICATION</scope>
</reference>
<dbReference type="Gramene" id="OGLUM12G01930.2">
    <property type="protein sequence ID" value="OGLUM12G01930.2"/>
    <property type="gene ID" value="OGLUM12G01930"/>
</dbReference>
<reference evidence="1" key="2">
    <citation type="submission" date="2018-05" db="EMBL/GenBank/DDBJ databases">
        <title>OgluRS3 (Oryza glumaepatula Reference Sequence Version 3).</title>
        <authorList>
            <person name="Zhang J."/>
            <person name="Kudrna D."/>
            <person name="Lee S."/>
            <person name="Talag J."/>
            <person name="Welchert J."/>
            <person name="Wing R.A."/>
        </authorList>
    </citation>
    <scope>NUCLEOTIDE SEQUENCE [LARGE SCALE GENOMIC DNA]</scope>
</reference>
<accession>A0A0E0BN99</accession>